<keyword evidence="1" id="KW-0805">Transcription regulation</keyword>
<feature type="domain" description="HTH iclR-type" evidence="4">
    <location>
        <begin position="14"/>
        <end position="73"/>
    </location>
</feature>
<keyword evidence="3" id="KW-0804">Transcription</keyword>
<dbReference type="PATRIC" id="fig|1705562.3.peg.128"/>
<accession>A0A0M9AIL0</accession>
<dbReference type="SUPFAM" id="SSF46785">
    <property type="entry name" value="Winged helix' DNA-binding domain"/>
    <property type="match status" value="1"/>
</dbReference>
<gene>
    <name evidence="6" type="ORF">AMS69_09840</name>
</gene>
<dbReference type="OrthoDB" id="14763at2157"/>
<dbReference type="InterPro" id="IPR005471">
    <property type="entry name" value="Tscrpt_reg_IclR_N"/>
</dbReference>
<evidence type="ECO:0000256" key="2">
    <source>
        <dbReference type="ARBA" id="ARBA00023125"/>
    </source>
</evidence>
<dbReference type="InterPro" id="IPR036390">
    <property type="entry name" value="WH_DNA-bd_sf"/>
</dbReference>
<dbReference type="Proteomes" id="UP000037729">
    <property type="component" value="Unassembled WGS sequence"/>
</dbReference>
<evidence type="ECO:0000259" key="4">
    <source>
        <dbReference type="PROSITE" id="PS51077"/>
    </source>
</evidence>
<organism evidence="6 7">
    <name type="scientific">Haloarcula rubripromontorii</name>
    <dbReference type="NCBI Taxonomy" id="1705562"/>
    <lineage>
        <taxon>Archaea</taxon>
        <taxon>Methanobacteriati</taxon>
        <taxon>Methanobacteriota</taxon>
        <taxon>Stenosarchaea group</taxon>
        <taxon>Halobacteria</taxon>
        <taxon>Halobacteriales</taxon>
        <taxon>Haloarculaceae</taxon>
        <taxon>Haloarcula</taxon>
    </lineage>
</organism>
<dbReference type="Gene3D" id="3.30.450.40">
    <property type="match status" value="1"/>
</dbReference>
<dbReference type="GO" id="GO:0045892">
    <property type="term" value="P:negative regulation of DNA-templated transcription"/>
    <property type="evidence" value="ECO:0007669"/>
    <property type="project" value="TreeGrafter"/>
</dbReference>
<dbReference type="EMBL" id="LIUF01000003">
    <property type="protein sequence ID" value="KOX92759.1"/>
    <property type="molecule type" value="Genomic_DNA"/>
</dbReference>
<evidence type="ECO:0000313" key="7">
    <source>
        <dbReference type="Proteomes" id="UP000037729"/>
    </source>
</evidence>
<dbReference type="SMART" id="SM00346">
    <property type="entry name" value="HTH_ICLR"/>
    <property type="match status" value="1"/>
</dbReference>
<dbReference type="InterPro" id="IPR014757">
    <property type="entry name" value="Tscrpt_reg_IclR_C"/>
</dbReference>
<dbReference type="GO" id="GO:0003700">
    <property type="term" value="F:DNA-binding transcription factor activity"/>
    <property type="evidence" value="ECO:0007669"/>
    <property type="project" value="TreeGrafter"/>
</dbReference>
<dbReference type="InterPro" id="IPR029016">
    <property type="entry name" value="GAF-like_dom_sf"/>
</dbReference>
<evidence type="ECO:0000256" key="3">
    <source>
        <dbReference type="ARBA" id="ARBA00023163"/>
    </source>
</evidence>
<evidence type="ECO:0000313" key="6">
    <source>
        <dbReference type="EMBL" id="KOX92759.1"/>
    </source>
</evidence>
<name>A0A0M9AIL0_9EURY</name>
<reference evidence="6 7" key="1">
    <citation type="submission" date="2015-08" db="EMBL/GenBank/DDBJ databases">
        <title>Genomes of Isolates from Cabo Rojo, PR.</title>
        <authorList>
            <person name="Sanchez-Nieves R.L."/>
            <person name="Montalvo-Rodriguez R."/>
        </authorList>
    </citation>
    <scope>NUCLEOTIDE SEQUENCE [LARGE SCALE GENOMIC DNA]</scope>
    <source>
        <strain evidence="6 7">SL3</strain>
    </source>
</reference>
<dbReference type="RefSeq" id="WP_053967912.1">
    <property type="nucleotide sequence ID" value="NZ_LIUF01000003.1"/>
</dbReference>
<dbReference type="InterPro" id="IPR036388">
    <property type="entry name" value="WH-like_DNA-bd_sf"/>
</dbReference>
<keyword evidence="7" id="KW-1185">Reference proteome</keyword>
<proteinExistence type="predicted"/>
<sequence>MTDDADTQNTGRRIQSVENACEIIEAVQESQSATLQELSERIKLSQGTLHTYLATLTDCGFLSKDDDTYQLGFRFVTMGEHVRNETELYTAGQEEVDKLADKSGEYVHLVVENDGREVAIYERRGEHAVGMDYHLQLREAPQHLHDSASGKAILSCLPDERVEKIIDREGLSRQTQHTITDRETLCDELETIRERGYATNDEEEIRGLRAVGAPILDNDGTVVGAVSVTAPTSRLKGARFDTEIPEMVMEAANLIEVNLEMTSFDRGA</sequence>
<comment type="caution">
    <text evidence="6">The sequence shown here is derived from an EMBL/GenBank/DDBJ whole genome shotgun (WGS) entry which is preliminary data.</text>
</comment>
<dbReference type="PANTHER" id="PTHR30136:SF35">
    <property type="entry name" value="HTH-TYPE TRANSCRIPTIONAL REGULATOR RV1719"/>
    <property type="match status" value="1"/>
</dbReference>
<dbReference type="Pfam" id="PF01614">
    <property type="entry name" value="IclR_C"/>
    <property type="match status" value="1"/>
</dbReference>
<dbReference type="AlphaFoldDB" id="A0A0M9AIL0"/>
<dbReference type="PROSITE" id="PS51077">
    <property type="entry name" value="HTH_ICLR"/>
    <property type="match status" value="1"/>
</dbReference>
<evidence type="ECO:0000256" key="1">
    <source>
        <dbReference type="ARBA" id="ARBA00023015"/>
    </source>
</evidence>
<protein>
    <submittedName>
        <fullName evidence="6">Transcriptional regulator</fullName>
    </submittedName>
</protein>
<dbReference type="Pfam" id="PF09339">
    <property type="entry name" value="HTH_IclR"/>
    <property type="match status" value="1"/>
</dbReference>
<dbReference type="SUPFAM" id="SSF55781">
    <property type="entry name" value="GAF domain-like"/>
    <property type="match status" value="1"/>
</dbReference>
<dbReference type="PROSITE" id="PS51078">
    <property type="entry name" value="ICLR_ED"/>
    <property type="match status" value="1"/>
</dbReference>
<evidence type="ECO:0000259" key="5">
    <source>
        <dbReference type="PROSITE" id="PS51078"/>
    </source>
</evidence>
<dbReference type="PANTHER" id="PTHR30136">
    <property type="entry name" value="HELIX-TURN-HELIX TRANSCRIPTIONAL REGULATOR, ICLR FAMILY"/>
    <property type="match status" value="1"/>
</dbReference>
<dbReference type="GO" id="GO:0003677">
    <property type="term" value="F:DNA binding"/>
    <property type="evidence" value="ECO:0007669"/>
    <property type="project" value="UniProtKB-KW"/>
</dbReference>
<dbReference type="Gene3D" id="1.10.10.10">
    <property type="entry name" value="Winged helix-like DNA-binding domain superfamily/Winged helix DNA-binding domain"/>
    <property type="match status" value="1"/>
</dbReference>
<keyword evidence="2" id="KW-0238">DNA-binding</keyword>
<feature type="domain" description="IclR-ED" evidence="5">
    <location>
        <begin position="74"/>
        <end position="261"/>
    </location>
</feature>
<dbReference type="InterPro" id="IPR050707">
    <property type="entry name" value="HTH_MetabolicPath_Reg"/>
</dbReference>